<dbReference type="PANTHER" id="PTHR48100">
    <property type="entry name" value="BROAD-SPECIFICITY PHOSPHATASE YOR283W-RELATED"/>
    <property type="match status" value="1"/>
</dbReference>
<organism evidence="2 3">
    <name type="scientific">Venustampulla echinocandica</name>
    <dbReference type="NCBI Taxonomy" id="2656787"/>
    <lineage>
        <taxon>Eukaryota</taxon>
        <taxon>Fungi</taxon>
        <taxon>Dikarya</taxon>
        <taxon>Ascomycota</taxon>
        <taxon>Pezizomycotina</taxon>
        <taxon>Leotiomycetes</taxon>
        <taxon>Helotiales</taxon>
        <taxon>Pleuroascaceae</taxon>
        <taxon>Venustampulla</taxon>
    </lineage>
</organism>
<keyword evidence="3" id="KW-1185">Reference proteome</keyword>
<protein>
    <submittedName>
        <fullName evidence="2">Phosphoglycerate mutase-like protein</fullName>
    </submittedName>
</protein>
<reference evidence="2 3" key="1">
    <citation type="journal article" date="2018" name="IMA Fungus">
        <title>IMA Genome-F 9: Draft genome sequence of Annulohypoxylon stygium, Aspergillus mulundensis, Berkeleyomyces basicola (syn. Thielaviopsis basicola), Ceratocystis smalleyi, two Cercospora beticola strains, Coleophoma cylindrospora, Fusarium fracticaudum, Phialophora cf. hyalina, and Morchella septimelata.</title>
        <authorList>
            <person name="Wingfield B.D."/>
            <person name="Bills G.F."/>
            <person name="Dong Y."/>
            <person name="Huang W."/>
            <person name="Nel W.J."/>
            <person name="Swalarsk-Parry B.S."/>
            <person name="Vaghefi N."/>
            <person name="Wilken P.M."/>
            <person name="An Z."/>
            <person name="de Beer Z.W."/>
            <person name="De Vos L."/>
            <person name="Chen L."/>
            <person name="Duong T.A."/>
            <person name="Gao Y."/>
            <person name="Hammerbacher A."/>
            <person name="Kikkert J.R."/>
            <person name="Li Y."/>
            <person name="Li H."/>
            <person name="Li K."/>
            <person name="Li Q."/>
            <person name="Liu X."/>
            <person name="Ma X."/>
            <person name="Naidoo K."/>
            <person name="Pethybridge S.J."/>
            <person name="Sun J."/>
            <person name="Steenkamp E.T."/>
            <person name="van der Nest M.A."/>
            <person name="van Wyk S."/>
            <person name="Wingfield M.J."/>
            <person name="Xiong C."/>
            <person name="Yue Q."/>
            <person name="Zhang X."/>
        </authorList>
    </citation>
    <scope>NUCLEOTIDE SEQUENCE [LARGE SCALE GENOMIC DNA]</scope>
    <source>
        <strain evidence="2 3">BP 5553</strain>
    </source>
</reference>
<proteinExistence type="predicted"/>
<dbReference type="Gene3D" id="3.40.50.1240">
    <property type="entry name" value="Phosphoglycerate mutase-like"/>
    <property type="match status" value="1"/>
</dbReference>
<dbReference type="GeneID" id="43597332"/>
<dbReference type="AlphaFoldDB" id="A0A370TNE9"/>
<feature type="compositionally biased region" description="Basic and acidic residues" evidence="1">
    <location>
        <begin position="213"/>
        <end position="223"/>
    </location>
</feature>
<dbReference type="GO" id="GO:0016791">
    <property type="term" value="F:phosphatase activity"/>
    <property type="evidence" value="ECO:0007669"/>
    <property type="project" value="TreeGrafter"/>
</dbReference>
<evidence type="ECO:0000256" key="1">
    <source>
        <dbReference type="SAM" id="MobiDB-lite"/>
    </source>
</evidence>
<gene>
    <name evidence="2" type="ORF">BP5553_04483</name>
</gene>
<dbReference type="Pfam" id="PF00300">
    <property type="entry name" value="His_Phos_1"/>
    <property type="match status" value="1"/>
</dbReference>
<feature type="region of interest" description="Disordered" evidence="1">
    <location>
        <begin position="205"/>
        <end position="266"/>
    </location>
</feature>
<dbReference type="InterPro" id="IPR050275">
    <property type="entry name" value="PGM_Phosphatase"/>
</dbReference>
<evidence type="ECO:0000313" key="3">
    <source>
        <dbReference type="Proteomes" id="UP000254866"/>
    </source>
</evidence>
<sequence>MAKTYLHLVRHAQGFHNLNAANHSLPDPDLTPLGEKQCETLSQIFPYHSKITHLIASPLRRTLYTALLSFPAAVKAGHKLLAVPELQETSDLPCDTGSSPAALKAEFEGNPKWNVDLSRVQEGWNVKTGKYAPTASAISSRALEARLFLRSLASQSSQAASGEDVHIVVVTHGGYLHYFTEDWDGESKFCGTGWANTEFRSYEFSGGEEDENAGLRELEESRERRKAIPLTGDEKRELNSVAEGELGGIGNQVNGNGNAEGEKTKL</sequence>
<dbReference type="SMART" id="SM00855">
    <property type="entry name" value="PGAM"/>
    <property type="match status" value="1"/>
</dbReference>
<accession>A0A370TNE9</accession>
<name>A0A370TNE9_9HELO</name>
<dbReference type="PANTHER" id="PTHR48100:SF54">
    <property type="entry name" value="PHOSPHATASE SPAC5H10.03-RELATED"/>
    <property type="match status" value="1"/>
</dbReference>
<dbReference type="OrthoDB" id="496981at2759"/>
<dbReference type="RefSeq" id="XP_031869706.1">
    <property type="nucleotide sequence ID" value="XM_032013106.1"/>
</dbReference>
<dbReference type="Proteomes" id="UP000254866">
    <property type="component" value="Unassembled WGS sequence"/>
</dbReference>
<comment type="caution">
    <text evidence="2">The sequence shown here is derived from an EMBL/GenBank/DDBJ whole genome shotgun (WGS) entry which is preliminary data.</text>
</comment>
<dbReference type="InterPro" id="IPR029033">
    <property type="entry name" value="His_PPase_superfam"/>
</dbReference>
<dbReference type="CDD" id="cd07067">
    <property type="entry name" value="HP_PGM_like"/>
    <property type="match status" value="1"/>
</dbReference>
<dbReference type="EMBL" id="NPIC01000003">
    <property type="protein sequence ID" value="RDL37050.1"/>
    <property type="molecule type" value="Genomic_DNA"/>
</dbReference>
<evidence type="ECO:0000313" key="2">
    <source>
        <dbReference type="EMBL" id="RDL37050.1"/>
    </source>
</evidence>
<dbReference type="SUPFAM" id="SSF53254">
    <property type="entry name" value="Phosphoglycerate mutase-like"/>
    <property type="match status" value="1"/>
</dbReference>
<dbReference type="InterPro" id="IPR013078">
    <property type="entry name" value="His_Pase_superF_clade-1"/>
</dbReference>
<dbReference type="GO" id="GO:0005737">
    <property type="term" value="C:cytoplasm"/>
    <property type="evidence" value="ECO:0007669"/>
    <property type="project" value="TreeGrafter"/>
</dbReference>